<gene>
    <name evidence="1" type="ORF">V9T40_013246</name>
</gene>
<evidence type="ECO:0000313" key="2">
    <source>
        <dbReference type="Proteomes" id="UP001367676"/>
    </source>
</evidence>
<organism evidence="1 2">
    <name type="scientific">Parthenolecanium corni</name>
    <dbReference type="NCBI Taxonomy" id="536013"/>
    <lineage>
        <taxon>Eukaryota</taxon>
        <taxon>Metazoa</taxon>
        <taxon>Ecdysozoa</taxon>
        <taxon>Arthropoda</taxon>
        <taxon>Hexapoda</taxon>
        <taxon>Insecta</taxon>
        <taxon>Pterygota</taxon>
        <taxon>Neoptera</taxon>
        <taxon>Paraneoptera</taxon>
        <taxon>Hemiptera</taxon>
        <taxon>Sternorrhyncha</taxon>
        <taxon>Coccoidea</taxon>
        <taxon>Coccidae</taxon>
        <taxon>Parthenolecanium</taxon>
    </lineage>
</organism>
<dbReference type="Proteomes" id="UP001367676">
    <property type="component" value="Unassembled WGS sequence"/>
</dbReference>
<accession>A0AAN9TN69</accession>
<sequence>MISIEKSNSEELFAVSNPDEVLRRRYAKNNASLLQQSTEISDHMLSVSRRLADVVKENSGTLETLVVYSDLFPILDVCNWYVLENRQETNLTMEQHLSSS</sequence>
<dbReference type="AlphaFoldDB" id="A0AAN9TN69"/>
<proteinExistence type="predicted"/>
<keyword evidence="2" id="KW-1185">Reference proteome</keyword>
<protein>
    <submittedName>
        <fullName evidence="1">Uncharacterized protein</fullName>
    </submittedName>
</protein>
<dbReference type="EMBL" id="JBBCAQ010000018">
    <property type="protein sequence ID" value="KAK7595421.1"/>
    <property type="molecule type" value="Genomic_DNA"/>
</dbReference>
<comment type="caution">
    <text evidence="1">The sequence shown here is derived from an EMBL/GenBank/DDBJ whole genome shotgun (WGS) entry which is preliminary data.</text>
</comment>
<name>A0AAN9TN69_9HEMI</name>
<evidence type="ECO:0000313" key="1">
    <source>
        <dbReference type="EMBL" id="KAK7595421.1"/>
    </source>
</evidence>
<reference evidence="1 2" key="1">
    <citation type="submission" date="2024-03" db="EMBL/GenBank/DDBJ databases">
        <title>Adaptation during the transition from Ophiocordyceps entomopathogen to insect associate is accompanied by gene loss and intensified selection.</title>
        <authorList>
            <person name="Ward C.M."/>
            <person name="Onetto C.A."/>
            <person name="Borneman A.R."/>
        </authorList>
    </citation>
    <scope>NUCLEOTIDE SEQUENCE [LARGE SCALE GENOMIC DNA]</scope>
    <source>
        <strain evidence="1">AWRI1</strain>
        <tissue evidence="1">Single Adult Female</tissue>
    </source>
</reference>